<reference evidence="1 2" key="1">
    <citation type="submission" date="2018-10" db="EMBL/GenBank/DDBJ databases">
        <title>Isolation from soil.</title>
        <authorList>
            <person name="Hu J."/>
        </authorList>
    </citation>
    <scope>NUCLEOTIDE SEQUENCE [LARGE SCALE GENOMIC DNA]</scope>
    <source>
        <strain evidence="1 2">NEAU-Ht49</strain>
    </source>
</reference>
<dbReference type="AlphaFoldDB" id="A0A3M2LAE8"/>
<dbReference type="PANTHER" id="PTHR35023:SF1">
    <property type="entry name" value="MG-PROTOPORPHYRIN IX CHELATASE"/>
    <property type="match status" value="1"/>
</dbReference>
<comment type="caution">
    <text evidence="1">The sequence shown here is derived from an EMBL/GenBank/DDBJ whole genome shotgun (WGS) entry which is preliminary data.</text>
</comment>
<keyword evidence="2" id="KW-1185">Reference proteome</keyword>
<dbReference type="InterPro" id="IPR052989">
    <property type="entry name" value="Mg-chelatase_DI-like"/>
</dbReference>
<gene>
    <name evidence="1" type="ORF">EBO15_40750</name>
</gene>
<dbReference type="SUPFAM" id="SSF53300">
    <property type="entry name" value="vWA-like"/>
    <property type="match status" value="1"/>
</dbReference>
<dbReference type="Proteomes" id="UP000282674">
    <property type="component" value="Unassembled WGS sequence"/>
</dbReference>
<dbReference type="EMBL" id="RFFG01000167">
    <property type="protein sequence ID" value="RMI34569.1"/>
    <property type="molecule type" value="Genomic_DNA"/>
</dbReference>
<organism evidence="1 2">
    <name type="scientific">Actinomadura harenae</name>
    <dbReference type="NCBI Taxonomy" id="2483351"/>
    <lineage>
        <taxon>Bacteria</taxon>
        <taxon>Bacillati</taxon>
        <taxon>Actinomycetota</taxon>
        <taxon>Actinomycetes</taxon>
        <taxon>Streptosporangiales</taxon>
        <taxon>Thermomonosporaceae</taxon>
        <taxon>Actinomadura</taxon>
    </lineage>
</organism>
<accession>A0A3M2LAE8</accession>
<name>A0A3M2LAE8_9ACTN</name>
<dbReference type="InterPro" id="IPR036465">
    <property type="entry name" value="vWFA_dom_sf"/>
</dbReference>
<proteinExistence type="predicted"/>
<protein>
    <submittedName>
        <fullName evidence="1">Magnesium chelatase</fullName>
    </submittedName>
</protein>
<evidence type="ECO:0000313" key="1">
    <source>
        <dbReference type="EMBL" id="RMI34569.1"/>
    </source>
</evidence>
<dbReference type="PANTHER" id="PTHR35023">
    <property type="entry name" value="CHELATASE-RELATED"/>
    <property type="match status" value="1"/>
</dbReference>
<sequence>LAAGLMRAAEVLRVERLRDPARRPLLVVVTDGRATHGEDPARAAALLADVASVVVDCESGPVRLGLAGTLGERLGGEVVRLEELGADSLAGVVRDVRKVA</sequence>
<evidence type="ECO:0000313" key="2">
    <source>
        <dbReference type="Proteomes" id="UP000282674"/>
    </source>
</evidence>
<feature type="non-terminal residue" evidence="1">
    <location>
        <position position="1"/>
    </location>
</feature>